<dbReference type="InterPro" id="IPR029058">
    <property type="entry name" value="AB_hydrolase_fold"/>
</dbReference>
<reference evidence="3" key="2">
    <citation type="submission" date="2012-11" db="EMBL/GenBank/DDBJ databases">
        <authorList>
            <person name="Kuo A."/>
            <person name="Curtis B.A."/>
            <person name="Tanifuji G."/>
            <person name="Burki F."/>
            <person name="Gruber A."/>
            <person name="Irimia M."/>
            <person name="Maruyama S."/>
            <person name="Arias M.C."/>
            <person name="Ball S.G."/>
            <person name="Gile G.H."/>
            <person name="Hirakawa Y."/>
            <person name="Hopkins J.F."/>
            <person name="Rensing S.A."/>
            <person name="Schmutz J."/>
            <person name="Symeonidi A."/>
            <person name="Elias M."/>
            <person name="Eveleigh R.J."/>
            <person name="Herman E.K."/>
            <person name="Klute M.J."/>
            <person name="Nakayama T."/>
            <person name="Obornik M."/>
            <person name="Reyes-Prieto A."/>
            <person name="Armbrust E.V."/>
            <person name="Aves S.J."/>
            <person name="Beiko R.G."/>
            <person name="Coutinho P."/>
            <person name="Dacks J.B."/>
            <person name="Durnford D.G."/>
            <person name="Fast N.M."/>
            <person name="Green B.R."/>
            <person name="Grisdale C."/>
            <person name="Hempe F."/>
            <person name="Henrissat B."/>
            <person name="Hoppner M.P."/>
            <person name="Ishida K.-I."/>
            <person name="Kim E."/>
            <person name="Koreny L."/>
            <person name="Kroth P.G."/>
            <person name="Liu Y."/>
            <person name="Malik S.-B."/>
            <person name="Maier U.G."/>
            <person name="McRose D."/>
            <person name="Mock T."/>
            <person name="Neilson J.A."/>
            <person name="Onodera N.T."/>
            <person name="Poole A.M."/>
            <person name="Pritham E.J."/>
            <person name="Richards T.A."/>
            <person name="Rocap G."/>
            <person name="Roy S.W."/>
            <person name="Sarai C."/>
            <person name="Schaack S."/>
            <person name="Shirato S."/>
            <person name="Slamovits C.H."/>
            <person name="Spencer D.F."/>
            <person name="Suzuki S."/>
            <person name="Worden A.Z."/>
            <person name="Zauner S."/>
            <person name="Barry K."/>
            <person name="Bell C."/>
            <person name="Bharti A.K."/>
            <person name="Crow J.A."/>
            <person name="Grimwood J."/>
            <person name="Kramer R."/>
            <person name="Lindquist E."/>
            <person name="Lucas S."/>
            <person name="Salamov A."/>
            <person name="McFadden G.I."/>
            <person name="Lane C.E."/>
            <person name="Keeling P.J."/>
            <person name="Gray M.W."/>
            <person name="Grigoriev I.V."/>
            <person name="Archibald J.M."/>
        </authorList>
    </citation>
    <scope>NUCLEOTIDE SEQUENCE</scope>
    <source>
        <strain evidence="3">CCMP2712</strain>
    </source>
</reference>
<proteinExistence type="predicted"/>
<reference evidence="2" key="3">
    <citation type="submission" date="2015-06" db="UniProtKB">
        <authorList>
            <consortium name="EnsemblProtists"/>
        </authorList>
    </citation>
    <scope>IDENTIFICATION</scope>
</reference>
<dbReference type="HOGENOM" id="CLU_1859077_0_0_1"/>
<organism evidence="1">
    <name type="scientific">Guillardia theta (strain CCMP2712)</name>
    <name type="common">Cryptophyte</name>
    <dbReference type="NCBI Taxonomy" id="905079"/>
    <lineage>
        <taxon>Eukaryota</taxon>
        <taxon>Cryptophyceae</taxon>
        <taxon>Pyrenomonadales</taxon>
        <taxon>Geminigeraceae</taxon>
        <taxon>Guillardia</taxon>
    </lineage>
</organism>
<gene>
    <name evidence="1" type="ORF">GUITHDRAFT_107380</name>
</gene>
<dbReference type="KEGG" id="gtt:GUITHDRAFT_107380"/>
<reference evidence="1 3" key="1">
    <citation type="journal article" date="2012" name="Nature">
        <title>Algal genomes reveal evolutionary mosaicism and the fate of nucleomorphs.</title>
        <authorList>
            <consortium name="DOE Joint Genome Institute"/>
            <person name="Curtis B.A."/>
            <person name="Tanifuji G."/>
            <person name="Burki F."/>
            <person name="Gruber A."/>
            <person name="Irimia M."/>
            <person name="Maruyama S."/>
            <person name="Arias M.C."/>
            <person name="Ball S.G."/>
            <person name="Gile G.H."/>
            <person name="Hirakawa Y."/>
            <person name="Hopkins J.F."/>
            <person name="Kuo A."/>
            <person name="Rensing S.A."/>
            <person name="Schmutz J."/>
            <person name="Symeonidi A."/>
            <person name="Elias M."/>
            <person name="Eveleigh R.J."/>
            <person name="Herman E.K."/>
            <person name="Klute M.J."/>
            <person name="Nakayama T."/>
            <person name="Obornik M."/>
            <person name="Reyes-Prieto A."/>
            <person name="Armbrust E.V."/>
            <person name="Aves S.J."/>
            <person name="Beiko R.G."/>
            <person name="Coutinho P."/>
            <person name="Dacks J.B."/>
            <person name="Durnford D.G."/>
            <person name="Fast N.M."/>
            <person name="Green B.R."/>
            <person name="Grisdale C.J."/>
            <person name="Hempel F."/>
            <person name="Henrissat B."/>
            <person name="Hoppner M.P."/>
            <person name="Ishida K."/>
            <person name="Kim E."/>
            <person name="Koreny L."/>
            <person name="Kroth P.G."/>
            <person name="Liu Y."/>
            <person name="Malik S.B."/>
            <person name="Maier U.G."/>
            <person name="McRose D."/>
            <person name="Mock T."/>
            <person name="Neilson J.A."/>
            <person name="Onodera N.T."/>
            <person name="Poole A.M."/>
            <person name="Pritham E.J."/>
            <person name="Richards T.A."/>
            <person name="Rocap G."/>
            <person name="Roy S.W."/>
            <person name="Sarai C."/>
            <person name="Schaack S."/>
            <person name="Shirato S."/>
            <person name="Slamovits C.H."/>
            <person name="Spencer D.F."/>
            <person name="Suzuki S."/>
            <person name="Worden A.Z."/>
            <person name="Zauner S."/>
            <person name="Barry K."/>
            <person name="Bell C."/>
            <person name="Bharti A.K."/>
            <person name="Crow J.A."/>
            <person name="Grimwood J."/>
            <person name="Kramer R."/>
            <person name="Lindquist E."/>
            <person name="Lucas S."/>
            <person name="Salamov A."/>
            <person name="McFadden G.I."/>
            <person name="Lane C.E."/>
            <person name="Keeling P.J."/>
            <person name="Gray M.W."/>
            <person name="Grigoriev I.V."/>
            <person name="Archibald J.M."/>
        </authorList>
    </citation>
    <scope>NUCLEOTIDE SEQUENCE</scope>
    <source>
        <strain evidence="1 3">CCMP2712</strain>
    </source>
</reference>
<evidence type="ECO:0000313" key="3">
    <source>
        <dbReference type="Proteomes" id="UP000011087"/>
    </source>
</evidence>
<name>L1JEN1_GUITC</name>
<dbReference type="Gene3D" id="3.40.50.1820">
    <property type="entry name" value="alpha/beta hydrolase"/>
    <property type="match status" value="1"/>
</dbReference>
<dbReference type="AlphaFoldDB" id="L1JEN1"/>
<evidence type="ECO:0000313" key="2">
    <source>
        <dbReference type="EnsemblProtists" id="EKX46594"/>
    </source>
</evidence>
<evidence type="ECO:0000313" key="1">
    <source>
        <dbReference type="EMBL" id="EKX46594.1"/>
    </source>
</evidence>
<dbReference type="OrthoDB" id="2152248at2759"/>
<dbReference type="GeneID" id="17303469"/>
<dbReference type="EnsemblProtists" id="EKX46594">
    <property type="protein sequence ID" value="EKX46594"/>
    <property type="gene ID" value="GUITHDRAFT_107380"/>
</dbReference>
<dbReference type="SUPFAM" id="SSF53474">
    <property type="entry name" value="alpha/beta-Hydrolases"/>
    <property type="match status" value="1"/>
</dbReference>
<accession>L1JEN1</accession>
<dbReference type="Proteomes" id="UP000011087">
    <property type="component" value="Unassembled WGS sequence"/>
</dbReference>
<sequence>MGGSGTWALAAASAKRKSPKFAAIAPVCGWVDGGKRKLDEVAGAIKDERMGVWIWHAVNDETIPVEASDDMNRTLAEHAVQVKYSRLPHSAGSDPNWINFGMGGLHMEGHASWVDAYEKSGEELWKWFLGHKRSSNNA</sequence>
<dbReference type="RefSeq" id="XP_005833574.1">
    <property type="nucleotide sequence ID" value="XM_005833517.1"/>
</dbReference>
<dbReference type="STRING" id="905079.L1JEN1"/>
<evidence type="ECO:0008006" key="4">
    <source>
        <dbReference type="Google" id="ProtNLM"/>
    </source>
</evidence>
<protein>
    <recommendedName>
        <fullName evidence="4">Dienelactone hydrolase domain-containing protein</fullName>
    </recommendedName>
</protein>
<dbReference type="PaxDb" id="55529-EKX46594"/>
<dbReference type="EMBL" id="JH992993">
    <property type="protein sequence ID" value="EKX46594.1"/>
    <property type="molecule type" value="Genomic_DNA"/>
</dbReference>
<keyword evidence="3" id="KW-1185">Reference proteome</keyword>